<dbReference type="RefSeq" id="WP_186837303.1">
    <property type="nucleotide sequence ID" value="NZ_JACOPD010000009.1"/>
</dbReference>
<dbReference type="PANTHER" id="PTHR32440">
    <property type="entry name" value="PHOSPHATASE DCR2-RELATED-RELATED"/>
    <property type="match status" value="1"/>
</dbReference>
<dbReference type="EMBL" id="JACOPD010000009">
    <property type="protein sequence ID" value="MBC5681646.1"/>
    <property type="molecule type" value="Genomic_DNA"/>
</dbReference>
<dbReference type="SUPFAM" id="SSF56300">
    <property type="entry name" value="Metallo-dependent phosphatases"/>
    <property type="match status" value="1"/>
</dbReference>
<evidence type="ECO:0000313" key="3">
    <source>
        <dbReference type="Proteomes" id="UP000628463"/>
    </source>
</evidence>
<keyword evidence="3" id="KW-1185">Reference proteome</keyword>
<dbReference type="InterPro" id="IPR029052">
    <property type="entry name" value="Metallo-depent_PP-like"/>
</dbReference>
<evidence type="ECO:0000313" key="2">
    <source>
        <dbReference type="EMBL" id="MBC5681646.1"/>
    </source>
</evidence>
<gene>
    <name evidence="2" type="ORF">H8S01_11850</name>
</gene>
<organism evidence="2 3">
    <name type="scientific">Lachnospira hominis</name>
    <name type="common">ex Liu et al. 2021</name>
    <dbReference type="NCBI Taxonomy" id="2763051"/>
    <lineage>
        <taxon>Bacteria</taxon>
        <taxon>Bacillati</taxon>
        <taxon>Bacillota</taxon>
        <taxon>Clostridia</taxon>
        <taxon>Lachnospirales</taxon>
        <taxon>Lachnospiraceae</taxon>
        <taxon>Lachnospira</taxon>
    </lineage>
</organism>
<sequence>MFCGDGFRQKDEETFLLEIPENRDYKILQLTDLHLGFGLFSHKKDKMALDAVTKIINRTSPDLIVFTGDTIFPFLLKAGTMNNKKQAERFIRFIDRFKIPYTLVFGNHDCEMGAKCGREQLADVFTKGKYCIFSKGRKDIFGVGNFFINLTDKQENVLMPLVMLDSNMYGDGWFFSGFDCIHEDQTEWCMNRLSKLKKINPDIKAMAFFHMPVREFKEAYEKMKLGDKSVVYEHGSIAEKDEYFGISYKNGDFFKKAVENGIIKWMFCGHDHLNTLSLTYKGIRLTYGMSIDCLGYNGISKSYIQRGGTLITRKIDGRVDIKMIPLTRTVSTRVRGESKNQQY</sequence>
<evidence type="ECO:0000259" key="1">
    <source>
        <dbReference type="Pfam" id="PF00149"/>
    </source>
</evidence>
<dbReference type="Pfam" id="PF00149">
    <property type="entry name" value="Metallophos"/>
    <property type="match status" value="1"/>
</dbReference>
<dbReference type="Gene3D" id="3.60.21.10">
    <property type="match status" value="1"/>
</dbReference>
<reference evidence="2 3" key="1">
    <citation type="submission" date="2020-08" db="EMBL/GenBank/DDBJ databases">
        <title>Genome public.</title>
        <authorList>
            <person name="Liu C."/>
            <person name="Sun Q."/>
        </authorList>
    </citation>
    <scope>NUCLEOTIDE SEQUENCE [LARGE SCALE GENOMIC DNA]</scope>
    <source>
        <strain evidence="2 3">NSJ-43</strain>
    </source>
</reference>
<dbReference type="InterPro" id="IPR004843">
    <property type="entry name" value="Calcineurin-like_PHP"/>
</dbReference>
<dbReference type="Proteomes" id="UP000628463">
    <property type="component" value="Unassembled WGS sequence"/>
</dbReference>
<accession>A0ABR7G4H7</accession>
<protein>
    <submittedName>
        <fullName evidence="2">Metallophosphoesterase</fullName>
    </submittedName>
</protein>
<feature type="domain" description="Calcineurin-like phosphoesterase" evidence="1">
    <location>
        <begin position="26"/>
        <end position="272"/>
    </location>
</feature>
<proteinExistence type="predicted"/>
<dbReference type="PANTHER" id="PTHR32440:SF0">
    <property type="entry name" value="PHOSPHATASE DCR2-RELATED"/>
    <property type="match status" value="1"/>
</dbReference>
<comment type="caution">
    <text evidence="2">The sequence shown here is derived from an EMBL/GenBank/DDBJ whole genome shotgun (WGS) entry which is preliminary data.</text>
</comment>
<name>A0ABR7G4H7_9FIRM</name>